<dbReference type="RefSeq" id="WP_106358299.1">
    <property type="nucleotide sequence ID" value="NZ_PVTP01000008.1"/>
</dbReference>
<evidence type="ECO:0000313" key="2">
    <source>
        <dbReference type="Proteomes" id="UP000238007"/>
    </source>
</evidence>
<evidence type="ECO:0000313" key="1">
    <source>
        <dbReference type="EMBL" id="PRY76656.1"/>
    </source>
</evidence>
<dbReference type="Proteomes" id="UP000238007">
    <property type="component" value="Unassembled WGS sequence"/>
</dbReference>
<protein>
    <recommendedName>
        <fullName evidence="3">Acyl-CoA dehydrogenase-like protein</fullName>
    </recommendedName>
</protein>
<evidence type="ECO:0008006" key="3">
    <source>
        <dbReference type="Google" id="ProtNLM"/>
    </source>
</evidence>
<name>A0A2T0VXH4_9RHOB</name>
<accession>A0A2T0VXH4</accession>
<dbReference type="OrthoDB" id="7012582at2"/>
<organism evidence="1 2">
    <name type="scientific">Yoonia maritima</name>
    <dbReference type="NCBI Taxonomy" id="1435347"/>
    <lineage>
        <taxon>Bacteria</taxon>
        <taxon>Pseudomonadati</taxon>
        <taxon>Pseudomonadota</taxon>
        <taxon>Alphaproteobacteria</taxon>
        <taxon>Rhodobacterales</taxon>
        <taxon>Paracoccaceae</taxon>
        <taxon>Yoonia</taxon>
    </lineage>
</organism>
<dbReference type="AlphaFoldDB" id="A0A2T0VXH4"/>
<sequence>MLDTARFGLGEQVFSCAREAAPDDALRVACEAVSGISGNLVCGPFVVHRPGDILVNAAAPGASVEILEDLQDAGLAPFGLTLSRVHFPGGQTLPPHVGTGAIALRLGLLAQMLDRAFVHLEKRDSFGQKLLHQPLVKGQFSASGTLLTRIRAEMAVDAADPLDVETLHDEISRHTIQVGKLMGGHGFRTGSLNDLEYLSGLLCASMTPRPAGEA</sequence>
<reference evidence="1 2" key="1">
    <citation type="submission" date="2018-03" db="EMBL/GenBank/DDBJ databases">
        <title>Genomic Encyclopedia of Archaeal and Bacterial Type Strains, Phase II (KMG-II): from individual species to whole genera.</title>
        <authorList>
            <person name="Goeker M."/>
        </authorList>
    </citation>
    <scope>NUCLEOTIDE SEQUENCE [LARGE SCALE GENOMIC DNA]</scope>
    <source>
        <strain evidence="1 2">DSM 101533</strain>
    </source>
</reference>
<dbReference type="EMBL" id="PVTP01000008">
    <property type="protein sequence ID" value="PRY76656.1"/>
    <property type="molecule type" value="Genomic_DNA"/>
</dbReference>
<keyword evidence="2" id="KW-1185">Reference proteome</keyword>
<gene>
    <name evidence="1" type="ORF">CLV80_108120</name>
</gene>
<comment type="caution">
    <text evidence="1">The sequence shown here is derived from an EMBL/GenBank/DDBJ whole genome shotgun (WGS) entry which is preliminary data.</text>
</comment>
<proteinExistence type="predicted"/>